<dbReference type="RefSeq" id="XP_006695312.1">
    <property type="nucleotide sequence ID" value="XM_006695249.1"/>
</dbReference>
<keyword evidence="1" id="KW-0732">Signal</keyword>
<dbReference type="Pfam" id="PF11578">
    <property type="entry name" value="DUF3237"/>
    <property type="match status" value="1"/>
</dbReference>
<dbReference type="OrthoDB" id="2544694at2759"/>
<evidence type="ECO:0000256" key="1">
    <source>
        <dbReference type="SAM" id="SignalP"/>
    </source>
</evidence>
<dbReference type="eggNOG" id="ENOG502SS11">
    <property type="taxonomic scope" value="Eukaryota"/>
</dbReference>
<proteinExistence type="predicted"/>
<dbReference type="KEGG" id="cthr:CTHT_0049570"/>
<keyword evidence="3" id="KW-1185">Reference proteome</keyword>
<feature type="chain" id="PRO_5003408984" evidence="1">
    <location>
        <begin position="24"/>
        <end position="173"/>
    </location>
</feature>
<dbReference type="HOGENOM" id="CLU_096872_2_1_1"/>
<dbReference type="EMBL" id="GL988044">
    <property type="protein sequence ID" value="EGS19490.1"/>
    <property type="molecule type" value="Genomic_DNA"/>
</dbReference>
<evidence type="ECO:0000313" key="2">
    <source>
        <dbReference type="EMBL" id="EGS19490.1"/>
    </source>
</evidence>
<dbReference type="STRING" id="759272.G0SBB0"/>
<gene>
    <name evidence="2" type="ORF">CTHT_0049570</name>
</gene>
<dbReference type="GeneID" id="18258995"/>
<dbReference type="Gene3D" id="2.40.160.20">
    <property type="match status" value="1"/>
</dbReference>
<dbReference type="InterPro" id="IPR020915">
    <property type="entry name" value="UPF0311"/>
</dbReference>
<dbReference type="AlphaFoldDB" id="G0SBB0"/>
<feature type="signal peptide" evidence="1">
    <location>
        <begin position="1"/>
        <end position="23"/>
    </location>
</feature>
<name>G0SBB0_CHATD</name>
<sequence>MASHNRFLGRLLWLLALVGFALAQPPHPRMKTPNPPGLKFLYSMNCTLATPIQVGAGPYGTRTVIPIVGGTFSGPQLNGTVLNLGADWGLIDSQGVFSADTRYQLQTNDGANIFIRTSGPAQSDGTIHLRMQFETGSSQYWWLNNIIAVGILKAGNGYVAIDAWQLESPKPGN</sequence>
<reference evidence="2 3" key="1">
    <citation type="journal article" date="2011" name="Cell">
        <title>Insight into structure and assembly of the nuclear pore complex by utilizing the genome of a eukaryotic thermophile.</title>
        <authorList>
            <person name="Amlacher S."/>
            <person name="Sarges P."/>
            <person name="Flemming D."/>
            <person name="van Noort V."/>
            <person name="Kunze R."/>
            <person name="Devos D.P."/>
            <person name="Arumugam M."/>
            <person name="Bork P."/>
            <person name="Hurt E."/>
        </authorList>
    </citation>
    <scope>NUCLEOTIDE SEQUENCE [LARGE SCALE GENOMIC DNA]</scope>
    <source>
        <strain evidence="3">DSM 1495 / CBS 144.50 / IMI 039719</strain>
    </source>
</reference>
<dbReference type="PANTHER" id="PTHR37315">
    <property type="entry name" value="UPF0311 PROTEIN BLR7842"/>
    <property type="match status" value="1"/>
</dbReference>
<accession>G0SBB0</accession>
<dbReference type="PANTHER" id="PTHR37315:SF1">
    <property type="entry name" value="UPF0311 PROTEIN BLR7842"/>
    <property type="match status" value="1"/>
</dbReference>
<evidence type="ECO:0000313" key="3">
    <source>
        <dbReference type="Proteomes" id="UP000008066"/>
    </source>
</evidence>
<protein>
    <submittedName>
        <fullName evidence="2">Uncharacterized protein</fullName>
    </submittedName>
</protein>
<dbReference type="Proteomes" id="UP000008066">
    <property type="component" value="Unassembled WGS sequence"/>
</dbReference>
<dbReference type="OMA" id="MGTPSYE"/>
<organism evidence="3">
    <name type="scientific">Chaetomium thermophilum (strain DSM 1495 / CBS 144.50 / IMI 039719)</name>
    <name type="common">Thermochaetoides thermophila</name>
    <dbReference type="NCBI Taxonomy" id="759272"/>
    <lineage>
        <taxon>Eukaryota</taxon>
        <taxon>Fungi</taxon>
        <taxon>Dikarya</taxon>
        <taxon>Ascomycota</taxon>
        <taxon>Pezizomycotina</taxon>
        <taxon>Sordariomycetes</taxon>
        <taxon>Sordariomycetidae</taxon>
        <taxon>Sordariales</taxon>
        <taxon>Chaetomiaceae</taxon>
        <taxon>Thermochaetoides</taxon>
    </lineage>
</organism>